<feature type="domain" description="PAS" evidence="13">
    <location>
        <begin position="25"/>
        <end position="60"/>
    </location>
</feature>
<protein>
    <submittedName>
        <fullName evidence="15">PAS domain-containing protein</fullName>
    </submittedName>
</protein>
<evidence type="ECO:0000256" key="6">
    <source>
        <dbReference type="ARBA" id="ARBA00022692"/>
    </source>
</evidence>
<dbReference type="Pfam" id="PF00015">
    <property type="entry name" value="MCPsignal"/>
    <property type="match status" value="1"/>
</dbReference>
<dbReference type="CDD" id="cd00130">
    <property type="entry name" value="PAS"/>
    <property type="match status" value="1"/>
</dbReference>
<dbReference type="Pfam" id="PF00672">
    <property type="entry name" value="HAMP"/>
    <property type="match status" value="1"/>
</dbReference>
<keyword evidence="2" id="KW-1003">Cell membrane</keyword>
<dbReference type="CDD" id="cd06225">
    <property type="entry name" value="HAMP"/>
    <property type="match status" value="1"/>
</dbReference>
<dbReference type="SUPFAM" id="SSF58104">
    <property type="entry name" value="Methyl-accepting chemotaxis protein (MCP) signaling domain"/>
    <property type="match status" value="1"/>
</dbReference>
<dbReference type="InterPro" id="IPR000014">
    <property type="entry name" value="PAS"/>
</dbReference>
<dbReference type="SMART" id="SM00283">
    <property type="entry name" value="MA"/>
    <property type="match status" value="1"/>
</dbReference>
<dbReference type="InterPro" id="IPR035965">
    <property type="entry name" value="PAS-like_dom_sf"/>
</dbReference>
<comment type="similarity">
    <text evidence="9">Belongs to the methyl-accepting chemotaxis (MCP) protein family.</text>
</comment>
<evidence type="ECO:0000256" key="4">
    <source>
        <dbReference type="ARBA" id="ARBA00022500"/>
    </source>
</evidence>
<keyword evidence="7 11" id="KW-1133">Transmembrane helix</keyword>
<keyword evidence="4" id="KW-0145">Chemotaxis</keyword>
<dbReference type="Proteomes" id="UP000574067">
    <property type="component" value="Unassembled WGS sequence"/>
</dbReference>
<comment type="subcellular location">
    <subcellularLocation>
        <location evidence="1">Cell inner membrane</location>
        <topology evidence="1">Multi-pass membrane protein</topology>
    </subcellularLocation>
</comment>
<evidence type="ECO:0000259" key="13">
    <source>
        <dbReference type="PROSITE" id="PS50112"/>
    </source>
</evidence>
<evidence type="ECO:0000256" key="5">
    <source>
        <dbReference type="ARBA" id="ARBA00022519"/>
    </source>
</evidence>
<dbReference type="PROSITE" id="PS50885">
    <property type="entry name" value="HAMP"/>
    <property type="match status" value="1"/>
</dbReference>
<dbReference type="FunFam" id="1.10.287.950:FF:000001">
    <property type="entry name" value="Methyl-accepting chemotaxis sensory transducer"/>
    <property type="match status" value="1"/>
</dbReference>
<dbReference type="PANTHER" id="PTHR43531">
    <property type="entry name" value="PROTEIN ICFG"/>
    <property type="match status" value="1"/>
</dbReference>
<keyword evidence="10" id="KW-0807">Transducer</keyword>
<dbReference type="SMART" id="SM00086">
    <property type="entry name" value="PAC"/>
    <property type="match status" value="1"/>
</dbReference>
<feature type="domain" description="Methyl-accepting transducer" evidence="12">
    <location>
        <begin position="271"/>
        <end position="500"/>
    </location>
</feature>
<evidence type="ECO:0000313" key="15">
    <source>
        <dbReference type="EMBL" id="NML15994.1"/>
    </source>
</evidence>
<dbReference type="InterPro" id="IPR003660">
    <property type="entry name" value="HAMP_dom"/>
</dbReference>
<dbReference type="AlphaFoldDB" id="A0A848F8W3"/>
<evidence type="ECO:0000256" key="11">
    <source>
        <dbReference type="SAM" id="Phobius"/>
    </source>
</evidence>
<evidence type="ECO:0000256" key="8">
    <source>
        <dbReference type="ARBA" id="ARBA00023136"/>
    </source>
</evidence>
<comment type="caution">
    <text evidence="15">The sequence shown here is derived from an EMBL/GenBank/DDBJ whole genome shotgun (WGS) entry which is preliminary data.</text>
</comment>
<evidence type="ECO:0000259" key="14">
    <source>
        <dbReference type="PROSITE" id="PS50885"/>
    </source>
</evidence>
<keyword evidence="16" id="KW-1185">Reference proteome</keyword>
<keyword evidence="3" id="KW-0488">Methylation</keyword>
<dbReference type="Gene3D" id="3.30.450.20">
    <property type="entry name" value="PAS domain"/>
    <property type="match status" value="1"/>
</dbReference>
<evidence type="ECO:0000256" key="10">
    <source>
        <dbReference type="PROSITE-ProRule" id="PRU00284"/>
    </source>
</evidence>
<evidence type="ECO:0000256" key="9">
    <source>
        <dbReference type="ARBA" id="ARBA00029447"/>
    </source>
</evidence>
<evidence type="ECO:0000256" key="7">
    <source>
        <dbReference type="ARBA" id="ARBA00022989"/>
    </source>
</evidence>
<proteinExistence type="inferred from homology"/>
<evidence type="ECO:0000256" key="1">
    <source>
        <dbReference type="ARBA" id="ARBA00004429"/>
    </source>
</evidence>
<reference evidence="15 16" key="1">
    <citation type="submission" date="2020-04" db="EMBL/GenBank/DDBJ databases">
        <title>Azohydromonas sp. isolated from soil.</title>
        <authorList>
            <person name="Dahal R.H."/>
        </authorList>
    </citation>
    <scope>NUCLEOTIDE SEQUENCE [LARGE SCALE GENOMIC DNA]</scope>
    <source>
        <strain evidence="15 16">G-1-1-14</strain>
    </source>
</reference>
<dbReference type="SMART" id="SM00304">
    <property type="entry name" value="HAMP"/>
    <property type="match status" value="1"/>
</dbReference>
<dbReference type="PRINTS" id="PR00260">
    <property type="entry name" value="CHEMTRNSDUCR"/>
</dbReference>
<dbReference type="PANTHER" id="PTHR43531:SF7">
    <property type="entry name" value="AEROTAXIS RECEPTOR"/>
    <property type="match status" value="1"/>
</dbReference>
<feature type="transmembrane region" description="Helical" evidence="11">
    <location>
        <begin position="169"/>
        <end position="188"/>
    </location>
</feature>
<dbReference type="InterPro" id="IPR001610">
    <property type="entry name" value="PAC"/>
</dbReference>
<name>A0A848F8W3_9BURK</name>
<dbReference type="CDD" id="cd11386">
    <property type="entry name" value="MCP_signal"/>
    <property type="match status" value="1"/>
</dbReference>
<dbReference type="InterPro" id="IPR004090">
    <property type="entry name" value="Chemotax_Me-accpt_rcpt"/>
</dbReference>
<dbReference type="EMBL" id="JABBFW010000008">
    <property type="protein sequence ID" value="NML15994.1"/>
    <property type="molecule type" value="Genomic_DNA"/>
</dbReference>
<accession>A0A848F8W3</accession>
<dbReference type="Gene3D" id="1.10.287.950">
    <property type="entry name" value="Methyl-accepting chemotaxis protein"/>
    <property type="match status" value="1"/>
</dbReference>
<gene>
    <name evidence="15" type="ORF">HHL10_13520</name>
</gene>
<dbReference type="InterPro" id="IPR051310">
    <property type="entry name" value="MCP_chemotaxis"/>
</dbReference>
<dbReference type="GO" id="GO:0007165">
    <property type="term" value="P:signal transduction"/>
    <property type="evidence" value="ECO:0007669"/>
    <property type="project" value="UniProtKB-KW"/>
</dbReference>
<evidence type="ECO:0000256" key="2">
    <source>
        <dbReference type="ARBA" id="ARBA00022475"/>
    </source>
</evidence>
<feature type="domain" description="HAMP" evidence="14">
    <location>
        <begin position="214"/>
        <end position="266"/>
    </location>
</feature>
<feature type="transmembrane region" description="Helical" evidence="11">
    <location>
        <begin position="194"/>
        <end position="213"/>
    </location>
</feature>
<dbReference type="FunFam" id="3.30.450.20:FF:000046">
    <property type="entry name" value="Aerotaxis sensor receptor"/>
    <property type="match status" value="1"/>
</dbReference>
<evidence type="ECO:0000256" key="3">
    <source>
        <dbReference type="ARBA" id="ARBA00022481"/>
    </source>
</evidence>
<dbReference type="GO" id="GO:0052131">
    <property type="term" value="P:positive aerotaxis"/>
    <property type="evidence" value="ECO:0007669"/>
    <property type="project" value="UniProtKB-ARBA"/>
</dbReference>
<dbReference type="InterPro" id="IPR013655">
    <property type="entry name" value="PAS_fold_3"/>
</dbReference>
<dbReference type="PROSITE" id="PS50111">
    <property type="entry name" value="CHEMOTAXIS_TRANSDUC_2"/>
    <property type="match status" value="1"/>
</dbReference>
<dbReference type="SUPFAM" id="SSF55785">
    <property type="entry name" value="PYP-like sensor domain (PAS domain)"/>
    <property type="match status" value="1"/>
</dbReference>
<dbReference type="PROSITE" id="PS50112">
    <property type="entry name" value="PAS"/>
    <property type="match status" value="1"/>
</dbReference>
<organism evidence="15 16">
    <name type="scientific">Azohydromonas caseinilytica</name>
    <dbReference type="NCBI Taxonomy" id="2728836"/>
    <lineage>
        <taxon>Bacteria</taxon>
        <taxon>Pseudomonadati</taxon>
        <taxon>Pseudomonadota</taxon>
        <taxon>Betaproteobacteria</taxon>
        <taxon>Burkholderiales</taxon>
        <taxon>Sphaerotilaceae</taxon>
        <taxon>Azohydromonas</taxon>
    </lineage>
</organism>
<evidence type="ECO:0000313" key="16">
    <source>
        <dbReference type="Proteomes" id="UP000574067"/>
    </source>
</evidence>
<dbReference type="Pfam" id="PF08447">
    <property type="entry name" value="PAS_3"/>
    <property type="match status" value="1"/>
</dbReference>
<sequence length="517" mass="54996">MRTNLPVTGREFKIPAGMTLMSTTDPSGHITYANAAFTHASGFAHDDLMGQPHNMVRHPDMPPAAFADMWATLKSGLSWTALVKNRRKNGDHYWVQANATPMRRNGQLVGYMSVRTAADPRQVQEAEKLYADLREGRANGRRLYRGLVVRTGWRTPLSLFQLMSLRLRLALGLGLAGAVAAVPALLAAATLPQMLTVAGAWLGGVLLGSLFLGQQVVTPVRAILDHANQVASGDVEPVPGLNRADEIGLLMRAVNQAGLNLRSLVDDVAEQVGGLATASAQIASGSDDLAGRTEQTAANLQQTAASMEQITQTIQQNSATSSEARSLAEQASDVAANGGAAMQQVRTQMGDIQHHSARISDISGVIDSIAFQTNILALNAAVEAARAGEQGRGFAVVASEVRSLAQRSATAAREIKSLIEESVQRVDVGSRHVEQAGATIERIIEQVRKVASLVSDISEASAQQGRGVEQVHQAISELDSTTQQNAALVEQSASAASALNNRTQRLVEAIHVFRVAR</sequence>
<dbReference type="GO" id="GO:0004888">
    <property type="term" value="F:transmembrane signaling receptor activity"/>
    <property type="evidence" value="ECO:0007669"/>
    <property type="project" value="InterPro"/>
</dbReference>
<dbReference type="GO" id="GO:0005886">
    <property type="term" value="C:plasma membrane"/>
    <property type="evidence" value="ECO:0007669"/>
    <property type="project" value="UniProtKB-SubCell"/>
</dbReference>
<dbReference type="NCBIfam" id="TIGR00229">
    <property type="entry name" value="sensory_box"/>
    <property type="match status" value="1"/>
</dbReference>
<keyword evidence="6 11" id="KW-0812">Transmembrane</keyword>
<dbReference type="InterPro" id="IPR004089">
    <property type="entry name" value="MCPsignal_dom"/>
</dbReference>
<keyword evidence="5" id="KW-0997">Cell inner membrane</keyword>
<keyword evidence="8 11" id="KW-0472">Membrane</keyword>
<evidence type="ECO:0000259" key="12">
    <source>
        <dbReference type="PROSITE" id="PS50111"/>
    </source>
</evidence>